<reference evidence="1" key="1">
    <citation type="journal article" date="2019" name="Environ. Microbiol.">
        <title>Fungal ecological strategies reflected in gene transcription - a case study of two litter decomposers.</title>
        <authorList>
            <person name="Barbi F."/>
            <person name="Kohler A."/>
            <person name="Barry K."/>
            <person name="Baskaran P."/>
            <person name="Daum C."/>
            <person name="Fauchery L."/>
            <person name="Ihrmark K."/>
            <person name="Kuo A."/>
            <person name="LaButti K."/>
            <person name="Lipzen A."/>
            <person name="Morin E."/>
            <person name="Grigoriev I.V."/>
            <person name="Henrissat B."/>
            <person name="Lindahl B."/>
            <person name="Martin F."/>
        </authorList>
    </citation>
    <scope>NUCLEOTIDE SEQUENCE</scope>
    <source>
        <strain evidence="1">JB14</strain>
    </source>
</reference>
<sequence length="68" mass="7712">MSDEQGARGILQGYHHCLFKNFSDYATAQMSYNKMEQSGVLELVKSDPQHEEVFIVTKGTQPGVYSKR</sequence>
<organism evidence="1 2">
    <name type="scientific">Gymnopus androsaceus JB14</name>
    <dbReference type="NCBI Taxonomy" id="1447944"/>
    <lineage>
        <taxon>Eukaryota</taxon>
        <taxon>Fungi</taxon>
        <taxon>Dikarya</taxon>
        <taxon>Basidiomycota</taxon>
        <taxon>Agaricomycotina</taxon>
        <taxon>Agaricomycetes</taxon>
        <taxon>Agaricomycetidae</taxon>
        <taxon>Agaricales</taxon>
        <taxon>Marasmiineae</taxon>
        <taxon>Omphalotaceae</taxon>
        <taxon>Gymnopus</taxon>
    </lineage>
</organism>
<evidence type="ECO:0000313" key="1">
    <source>
        <dbReference type="EMBL" id="KAE9388001.1"/>
    </source>
</evidence>
<keyword evidence="2" id="KW-1185">Reference proteome</keyword>
<dbReference type="EMBL" id="ML769767">
    <property type="protein sequence ID" value="KAE9388001.1"/>
    <property type="molecule type" value="Genomic_DNA"/>
</dbReference>
<protein>
    <submittedName>
        <fullName evidence="1">Uncharacterized protein</fullName>
    </submittedName>
</protein>
<name>A0A6A4GQI7_9AGAR</name>
<dbReference type="OrthoDB" id="3037695at2759"/>
<dbReference type="Proteomes" id="UP000799118">
    <property type="component" value="Unassembled WGS sequence"/>
</dbReference>
<accession>A0A6A4GQI7</accession>
<dbReference type="AlphaFoldDB" id="A0A6A4GQI7"/>
<proteinExistence type="predicted"/>
<evidence type="ECO:0000313" key="2">
    <source>
        <dbReference type="Proteomes" id="UP000799118"/>
    </source>
</evidence>
<gene>
    <name evidence="1" type="ORF">BT96DRAFT_836880</name>
</gene>